<evidence type="ECO:0000256" key="1">
    <source>
        <dbReference type="ARBA" id="ARBA00004007"/>
    </source>
</evidence>
<keyword evidence="5 10" id="KW-0812">Transmembrane</keyword>
<gene>
    <name evidence="10" type="primary">ctaG</name>
    <name evidence="11" type="ORF">NLO413_0871</name>
</gene>
<dbReference type="PIRSF" id="PIRSF005413">
    <property type="entry name" value="COX11"/>
    <property type="match status" value="1"/>
</dbReference>
<dbReference type="RefSeq" id="WP_045809179.1">
    <property type="nucleotide sequence ID" value="NZ_LANX01000001.1"/>
</dbReference>
<dbReference type="HAMAP" id="MF_00155">
    <property type="entry name" value="CtaG"/>
    <property type="match status" value="1"/>
</dbReference>
<dbReference type="PANTHER" id="PTHR21320">
    <property type="entry name" value="CYTOCHROME C OXIDASE ASSEMBLY PROTEIN COX11-RELATED"/>
    <property type="match status" value="1"/>
</dbReference>
<reference evidence="11 12" key="1">
    <citation type="submission" date="2015-02" db="EMBL/GenBank/DDBJ databases">
        <title>Genome Sequencing of Rickettsiales.</title>
        <authorList>
            <person name="Daugherty S.C."/>
            <person name="Su Q."/>
            <person name="Abolude K."/>
            <person name="Beier-Sexton M."/>
            <person name="Carlyon J.A."/>
            <person name="Carter R."/>
            <person name="Day N.P."/>
            <person name="Dumler S.J."/>
            <person name="Dyachenko V."/>
            <person name="Godinez A."/>
            <person name="Kurtti T.J."/>
            <person name="Lichay M."/>
            <person name="Mullins K.E."/>
            <person name="Ott S."/>
            <person name="Pappas-Brown V."/>
            <person name="Paris D.H."/>
            <person name="Patel P."/>
            <person name="Richards A.L."/>
            <person name="Sadzewicz L."/>
            <person name="Sears K."/>
            <person name="Seidman D."/>
            <person name="Sengamalay N."/>
            <person name="Stenos J."/>
            <person name="Tallon L.J."/>
            <person name="Vincent G."/>
            <person name="Fraser C.M."/>
            <person name="Munderloh U."/>
            <person name="Dunning-Hotopp J.C."/>
        </authorList>
    </citation>
    <scope>NUCLEOTIDE SEQUENCE [LARGE SCALE GENOMIC DNA]</scope>
    <source>
        <strain evidence="11 12">RAC413</strain>
    </source>
</reference>
<dbReference type="STRING" id="1359163.NLO413_0871"/>
<keyword evidence="10" id="KW-1003">Cell membrane</keyword>
<evidence type="ECO:0000256" key="10">
    <source>
        <dbReference type="HAMAP-Rule" id="MF_00155"/>
    </source>
</evidence>
<feature type="topological domain" description="Periplasmic" evidence="10">
    <location>
        <begin position="26"/>
        <end position="181"/>
    </location>
</feature>
<dbReference type="AlphaFoldDB" id="A0A0F3NN33"/>
<dbReference type="NCBIfam" id="NF003465">
    <property type="entry name" value="PRK05089.1"/>
    <property type="match status" value="1"/>
</dbReference>
<comment type="similarity">
    <text evidence="3 10">Belongs to the COX11/CtaG family.</text>
</comment>
<comment type="subcellular location">
    <subcellularLocation>
        <location evidence="2 10">Cell inner membrane</location>
        <topology evidence="2 10">Single-pass type II membrane protein</topology>
        <orientation evidence="2 10">Periplasmic side</orientation>
    </subcellularLocation>
</comment>
<dbReference type="Pfam" id="PF04442">
    <property type="entry name" value="CtaG_Cox11"/>
    <property type="match status" value="1"/>
</dbReference>
<keyword evidence="8 10" id="KW-0186">Copper</keyword>
<dbReference type="SUPFAM" id="SSF110111">
    <property type="entry name" value="Ctag/Cox11"/>
    <property type="match status" value="1"/>
</dbReference>
<keyword evidence="9 10" id="KW-0472">Membrane</keyword>
<sequence>MMKNSTILTFLLLITMSMICLVCASVPLYRIYCKATGYGGTTQKTSLFNNKLKVGKKEIRVRFNADINNLSWSFYPELPYVIVKPGEQTLIFYKAENLLNVSTTGIAVYNVTPYKVGKYFNKVACFCFSKQTLSPKQKTVMPVAFFIDPNIEDDPNTSDTDTITLSYTFFKYKEDNDTDKK</sequence>
<evidence type="ECO:0000256" key="9">
    <source>
        <dbReference type="ARBA" id="ARBA00023136"/>
    </source>
</evidence>
<dbReference type="Proteomes" id="UP000033562">
    <property type="component" value="Unassembled WGS sequence"/>
</dbReference>
<evidence type="ECO:0000256" key="4">
    <source>
        <dbReference type="ARBA" id="ARBA00015384"/>
    </source>
</evidence>
<dbReference type="Gene3D" id="2.60.370.10">
    <property type="entry name" value="Ctag/Cox11"/>
    <property type="match status" value="1"/>
</dbReference>
<dbReference type="GO" id="GO:0005886">
    <property type="term" value="C:plasma membrane"/>
    <property type="evidence" value="ECO:0007669"/>
    <property type="project" value="UniProtKB-SubCell"/>
</dbReference>
<protein>
    <recommendedName>
        <fullName evidence="4 10">Cytochrome c oxidase assembly protein CtaG</fullName>
    </recommendedName>
</protein>
<evidence type="ECO:0000313" key="12">
    <source>
        <dbReference type="Proteomes" id="UP000033562"/>
    </source>
</evidence>
<evidence type="ECO:0000313" key="11">
    <source>
        <dbReference type="EMBL" id="KJV69478.1"/>
    </source>
</evidence>
<organism evidence="11 12">
    <name type="scientific">Candidatus Neoehrlichia procyonis str. RAC413</name>
    <dbReference type="NCBI Taxonomy" id="1359163"/>
    <lineage>
        <taxon>Bacteria</taxon>
        <taxon>Pseudomonadati</taxon>
        <taxon>Pseudomonadota</taxon>
        <taxon>Alphaproteobacteria</taxon>
        <taxon>Rickettsiales</taxon>
        <taxon>Anaplasmataceae</taxon>
        <taxon>Candidatus Neoehrlichia</taxon>
    </lineage>
</organism>
<dbReference type="PATRIC" id="fig|1359163.3.peg.842"/>
<dbReference type="EMBL" id="LANX01000001">
    <property type="protein sequence ID" value="KJV69478.1"/>
    <property type="molecule type" value="Genomic_DNA"/>
</dbReference>
<evidence type="ECO:0000256" key="6">
    <source>
        <dbReference type="ARBA" id="ARBA00022968"/>
    </source>
</evidence>
<name>A0A0F3NN33_9RICK</name>
<keyword evidence="7 10" id="KW-1133">Transmembrane helix</keyword>
<evidence type="ECO:0000256" key="8">
    <source>
        <dbReference type="ARBA" id="ARBA00023008"/>
    </source>
</evidence>
<dbReference type="GO" id="GO:0005507">
    <property type="term" value="F:copper ion binding"/>
    <property type="evidence" value="ECO:0007669"/>
    <property type="project" value="InterPro"/>
</dbReference>
<dbReference type="GO" id="GO:0008535">
    <property type="term" value="P:respiratory chain complex IV assembly"/>
    <property type="evidence" value="ECO:0007669"/>
    <property type="project" value="UniProtKB-UniRule"/>
</dbReference>
<dbReference type="InterPro" id="IPR023471">
    <property type="entry name" value="CtaG/Cox11_dom_sf"/>
</dbReference>
<dbReference type="PANTHER" id="PTHR21320:SF3">
    <property type="entry name" value="CYTOCHROME C OXIDASE ASSEMBLY PROTEIN COX11, MITOCHONDRIAL-RELATED"/>
    <property type="match status" value="1"/>
</dbReference>
<dbReference type="OrthoDB" id="9804841at2"/>
<proteinExistence type="inferred from homology"/>
<dbReference type="FunFam" id="2.60.370.10:FF:000001">
    <property type="entry name" value="COX11 cytochrome c oxidase assembly homolog"/>
    <property type="match status" value="1"/>
</dbReference>
<evidence type="ECO:0000256" key="3">
    <source>
        <dbReference type="ARBA" id="ARBA00009620"/>
    </source>
</evidence>
<keyword evidence="10" id="KW-0997">Cell inner membrane</keyword>
<keyword evidence="12" id="KW-1185">Reference proteome</keyword>
<accession>A0A0F3NN33</accession>
<evidence type="ECO:0000256" key="7">
    <source>
        <dbReference type="ARBA" id="ARBA00022989"/>
    </source>
</evidence>
<feature type="topological domain" description="Cytoplasmic" evidence="10">
    <location>
        <begin position="1"/>
        <end position="6"/>
    </location>
</feature>
<comment type="function">
    <text evidence="1 10">Exerts its effect at some terminal stage of cytochrome c oxidase synthesis, probably by being involved in the insertion of the copper B into subunit I.</text>
</comment>
<dbReference type="InterPro" id="IPR007533">
    <property type="entry name" value="Cyt_c_oxidase_assmbl_CtaG"/>
</dbReference>
<keyword evidence="6 10" id="KW-0735">Signal-anchor</keyword>
<evidence type="ECO:0000256" key="2">
    <source>
        <dbReference type="ARBA" id="ARBA00004382"/>
    </source>
</evidence>
<evidence type="ECO:0000256" key="5">
    <source>
        <dbReference type="ARBA" id="ARBA00022692"/>
    </source>
</evidence>
<comment type="caution">
    <text evidence="11">The sequence shown here is derived from an EMBL/GenBank/DDBJ whole genome shotgun (WGS) entry which is preliminary data.</text>
</comment>